<dbReference type="AlphaFoldDB" id="A0A562T692"/>
<gene>
    <name evidence="2" type="ORF">LX66_3105</name>
</gene>
<keyword evidence="3" id="KW-1185">Reference proteome</keyword>
<dbReference type="SUPFAM" id="SSF52266">
    <property type="entry name" value="SGNH hydrolase"/>
    <property type="match status" value="1"/>
</dbReference>
<protein>
    <submittedName>
        <fullName evidence="2">Sialidase-1</fullName>
    </submittedName>
</protein>
<dbReference type="OrthoDB" id="9796689at2"/>
<dbReference type="Gene3D" id="3.40.50.1110">
    <property type="entry name" value="SGNH hydrolase"/>
    <property type="match status" value="1"/>
</dbReference>
<dbReference type="RefSeq" id="WP_145715029.1">
    <property type="nucleotide sequence ID" value="NZ_BAAAFY010000001.1"/>
</dbReference>
<dbReference type="InterPro" id="IPR036514">
    <property type="entry name" value="SGNH_hydro_sf"/>
</dbReference>
<sequence length="401" mass="44560">MKRIIFLACCMAGCIQLDAQKAHAVKEPLKSESYISRYGNLDNALYHIKGQRKATIAFLGGSITHMKGWRDRVGNYLVSAYPGTAFTFLNAGIPSLGSLPHAFRLQRDVLNRVQPDLLFIESAVNDQVNGTPVEIQRRALEGIVRHVLKSSPGTNIVLMAFADESKVADYRAGKIPAEVQVHEAIAKYYHLPFINLAREVTDRIAAGEFSWEDDFKDLHPAPFGQRLYARTIRQLLEGAWKGKPVPQHVANAVLPPPADSFNYEKGRYLDIHHAINKKGFHIAASWQPADSINTRPGFVRVPMLVSGGGEASLELPFTGRAIGIAVVSGPDAGEIRYSIDGRPMQTADLHTEWSHLLYLPWYLLLGDGLQPEKHILRLQTGAQHRGSAKNICRIVYFLVNE</sequence>
<dbReference type="PANTHER" id="PTHR34407">
    <property type="entry name" value="EXPRESSED PROTEIN"/>
    <property type="match status" value="1"/>
</dbReference>
<feature type="domain" description="SGNH hydrolase-type esterase" evidence="1">
    <location>
        <begin position="58"/>
        <end position="227"/>
    </location>
</feature>
<dbReference type="GO" id="GO:0016788">
    <property type="term" value="F:hydrolase activity, acting on ester bonds"/>
    <property type="evidence" value="ECO:0007669"/>
    <property type="project" value="UniProtKB-ARBA"/>
</dbReference>
<evidence type="ECO:0000313" key="2">
    <source>
        <dbReference type="EMBL" id="TWI89012.1"/>
    </source>
</evidence>
<accession>A0A562T692</accession>
<comment type="caution">
    <text evidence="2">The sequence shown here is derived from an EMBL/GenBank/DDBJ whole genome shotgun (WGS) entry which is preliminary data.</text>
</comment>
<dbReference type="Pfam" id="PF13472">
    <property type="entry name" value="Lipase_GDSL_2"/>
    <property type="match status" value="1"/>
</dbReference>
<organism evidence="2 3">
    <name type="scientific">Chitinophaga japonensis</name>
    <name type="common">Flexibacter japonensis</name>
    <dbReference type="NCBI Taxonomy" id="104662"/>
    <lineage>
        <taxon>Bacteria</taxon>
        <taxon>Pseudomonadati</taxon>
        <taxon>Bacteroidota</taxon>
        <taxon>Chitinophagia</taxon>
        <taxon>Chitinophagales</taxon>
        <taxon>Chitinophagaceae</taxon>
        <taxon>Chitinophaga</taxon>
    </lineage>
</organism>
<dbReference type="InterPro" id="IPR013830">
    <property type="entry name" value="SGNH_hydro"/>
</dbReference>
<reference evidence="2 3" key="1">
    <citation type="journal article" date="2013" name="Stand. Genomic Sci.">
        <title>Genomic Encyclopedia of Type Strains, Phase I: The one thousand microbial genomes (KMG-I) project.</title>
        <authorList>
            <person name="Kyrpides N.C."/>
            <person name="Woyke T."/>
            <person name="Eisen J.A."/>
            <person name="Garrity G."/>
            <person name="Lilburn T.G."/>
            <person name="Beck B.J."/>
            <person name="Whitman W.B."/>
            <person name="Hugenholtz P."/>
            <person name="Klenk H.P."/>
        </authorList>
    </citation>
    <scope>NUCLEOTIDE SEQUENCE [LARGE SCALE GENOMIC DNA]</scope>
    <source>
        <strain evidence="2 3">DSM 13484</strain>
    </source>
</reference>
<evidence type="ECO:0000259" key="1">
    <source>
        <dbReference type="Pfam" id="PF13472"/>
    </source>
</evidence>
<proteinExistence type="predicted"/>
<dbReference type="PANTHER" id="PTHR34407:SF1">
    <property type="entry name" value="SGNH HYDROLASE-TYPE ESTERASE DOMAIN-CONTAINING PROTEIN"/>
    <property type="match status" value="1"/>
</dbReference>
<name>A0A562T692_CHIJA</name>
<evidence type="ECO:0000313" key="3">
    <source>
        <dbReference type="Proteomes" id="UP000316778"/>
    </source>
</evidence>
<dbReference type="EMBL" id="VLLG01000003">
    <property type="protein sequence ID" value="TWI89012.1"/>
    <property type="molecule type" value="Genomic_DNA"/>
</dbReference>
<dbReference type="Proteomes" id="UP000316778">
    <property type="component" value="Unassembled WGS sequence"/>
</dbReference>